<feature type="binding site" evidence="12">
    <location>
        <position position="144"/>
    </location>
    <ligand>
        <name>FAD</name>
        <dbReference type="ChEBI" id="CHEBI:57692"/>
    </ligand>
</feature>
<dbReference type="InterPro" id="IPR017896">
    <property type="entry name" value="4Fe4S_Fe-S-bd"/>
</dbReference>
<feature type="domain" description="4Fe-4S ferredoxin-type" evidence="14">
    <location>
        <begin position="37"/>
        <end position="66"/>
    </location>
</feature>
<dbReference type="InterPro" id="IPR021163">
    <property type="entry name" value="Ferredox_Rdtase_adrenod"/>
</dbReference>
<evidence type="ECO:0000256" key="10">
    <source>
        <dbReference type="ARBA" id="ARBA00023014"/>
    </source>
</evidence>
<dbReference type="EMBL" id="BANX01000014">
    <property type="protein sequence ID" value="GAC68176.1"/>
    <property type="molecule type" value="Genomic_DNA"/>
</dbReference>
<dbReference type="InterPro" id="IPR036188">
    <property type="entry name" value="FAD/NAD-bd_sf"/>
</dbReference>
<evidence type="ECO:0000256" key="6">
    <source>
        <dbReference type="ARBA" id="ARBA00022827"/>
    </source>
</evidence>
<dbReference type="Gene3D" id="3.30.70.20">
    <property type="match status" value="1"/>
</dbReference>
<dbReference type="EC" id="1.18.1.2" evidence="3"/>
<feature type="binding site" evidence="12">
    <location>
        <position position="116"/>
    </location>
    <ligand>
        <name>FAD</name>
        <dbReference type="ChEBI" id="CHEBI:57692"/>
    </ligand>
</feature>
<evidence type="ECO:0000256" key="7">
    <source>
        <dbReference type="ARBA" id="ARBA00022857"/>
    </source>
</evidence>
<evidence type="ECO:0000256" key="5">
    <source>
        <dbReference type="ARBA" id="ARBA00022723"/>
    </source>
</evidence>
<dbReference type="GO" id="GO:0004324">
    <property type="term" value="F:ferredoxin-NADP+ reductase activity"/>
    <property type="evidence" value="ECO:0007669"/>
    <property type="project" value="UniProtKB-EC"/>
</dbReference>
<evidence type="ECO:0000313" key="15">
    <source>
        <dbReference type="EMBL" id="GAC68176.1"/>
    </source>
</evidence>
<keyword evidence="4" id="KW-0285">Flavoprotein</keyword>
<keyword evidence="10" id="KW-0411">Iron-sulfur</keyword>
<feature type="binding site" evidence="12">
    <location>
        <position position="180"/>
    </location>
    <ligand>
        <name>FAD</name>
        <dbReference type="ChEBI" id="CHEBI:57692"/>
    </ligand>
</feature>
<dbReference type="PROSITE" id="PS00198">
    <property type="entry name" value="4FE4S_FER_1"/>
    <property type="match status" value="1"/>
</dbReference>
<feature type="binding site" evidence="13">
    <location>
        <position position="460"/>
    </location>
    <ligand>
        <name>NADP(+)</name>
        <dbReference type="ChEBI" id="CHEBI:58349"/>
    </ligand>
</feature>
<keyword evidence="8" id="KW-0560">Oxidoreductase</keyword>
<sequence>MTYVITQNCCKDASCVSVCPVDCIRPSDSSSSGNGPQMLFIDPDTCIDCGACYDECPVDAIHADSDLPPELEPFLELNAEYFRRNPLEPGPFLPFTNRPAIPAGALRVAIVGAGPAACYAAAELLAVGGVEVEMFERLPVPFGLVRYGVAPDHQHTKSITQIFDRALANKRFTAHLGVEVGGIVDHELLLEHHHAVVYAVGAPDSRELGLAGEDLPGHHAAAEFVAWYNGHPDHAAADFDLSTRTVVIVGNGNVALDVARVLLMDDETRASTDLAQHALDALADSAVEEVVLLGRRGPRHAAFSVGEFLALGHLRGVDIIIEGSDLDDGDLADDPDDDVETAAAVAATRDYLGRSRVEGNKRLVFRFLRTPVELEGSNTVEAIRLAPSRPDATGAASADERIETGLVLRSIGYRGRPIPGLPFDHDRGVVPNDEGRVIDDSGQPVPGAYVTGWIKRGPRGVIGTNRACAEQTVGNVFADHDAGTLDRGVADHEALMSALTERGADPVDWVGWRAIDRAEKSAGTESGRPRVKFVSIADMLQAARP</sequence>
<dbReference type="Gene3D" id="3.40.50.720">
    <property type="entry name" value="NAD(P)-binding Rossmann-like Domain"/>
    <property type="match status" value="1"/>
</dbReference>
<dbReference type="eggNOG" id="COG0493">
    <property type="taxonomic scope" value="Bacteria"/>
</dbReference>
<dbReference type="RefSeq" id="WP_007620095.1">
    <property type="nucleotide sequence ID" value="NZ_BANX01000014.1"/>
</dbReference>
<feature type="binding site" evidence="13">
    <location>
        <begin position="251"/>
        <end position="254"/>
    </location>
    <ligand>
        <name>NADP(+)</name>
        <dbReference type="ChEBI" id="CHEBI:58349"/>
    </ligand>
</feature>
<dbReference type="GO" id="GO:0046872">
    <property type="term" value="F:metal ion binding"/>
    <property type="evidence" value="ECO:0007669"/>
    <property type="project" value="UniProtKB-KW"/>
</dbReference>
<comment type="similarity">
    <text evidence="2">Belongs to the ferredoxin--NADP reductase type 1 family.</text>
</comment>
<dbReference type="GO" id="GO:0051536">
    <property type="term" value="F:iron-sulfur cluster binding"/>
    <property type="evidence" value="ECO:0007669"/>
    <property type="project" value="UniProtKB-KW"/>
</dbReference>
<evidence type="ECO:0000256" key="2">
    <source>
        <dbReference type="ARBA" id="ARBA00008312"/>
    </source>
</evidence>
<evidence type="ECO:0000256" key="4">
    <source>
        <dbReference type="ARBA" id="ARBA00022630"/>
    </source>
</evidence>
<keyword evidence="16" id="KW-1185">Reference proteome</keyword>
<dbReference type="PANTHER" id="PTHR48467:SF1">
    <property type="entry name" value="GLUTAMATE SYNTHASE 1 [NADH], CHLOROPLASTIC-LIKE"/>
    <property type="match status" value="1"/>
</dbReference>
<comment type="catalytic activity">
    <reaction evidence="11">
        <text>2 reduced [2Fe-2S]-[ferredoxin] + NADP(+) + H(+) = 2 oxidized [2Fe-2S]-[ferredoxin] + NADPH</text>
        <dbReference type="Rhea" id="RHEA:20125"/>
        <dbReference type="Rhea" id="RHEA-COMP:10000"/>
        <dbReference type="Rhea" id="RHEA-COMP:10001"/>
        <dbReference type="ChEBI" id="CHEBI:15378"/>
        <dbReference type="ChEBI" id="CHEBI:33737"/>
        <dbReference type="ChEBI" id="CHEBI:33738"/>
        <dbReference type="ChEBI" id="CHEBI:57783"/>
        <dbReference type="ChEBI" id="CHEBI:58349"/>
        <dbReference type="EC" id="1.18.1.2"/>
    </reaction>
</comment>
<feature type="binding site" evidence="12">
    <location>
        <position position="453"/>
    </location>
    <ligand>
        <name>FAD</name>
        <dbReference type="ChEBI" id="CHEBI:57692"/>
    </ligand>
</feature>
<evidence type="ECO:0000313" key="16">
    <source>
        <dbReference type="Proteomes" id="UP000011666"/>
    </source>
</evidence>
<dbReference type="OrthoDB" id="289202at2"/>
<evidence type="ECO:0000259" key="14">
    <source>
        <dbReference type="PROSITE" id="PS51379"/>
    </source>
</evidence>
<evidence type="ECO:0000256" key="1">
    <source>
        <dbReference type="ARBA" id="ARBA00001974"/>
    </source>
</evidence>
<dbReference type="SUPFAM" id="SSF54862">
    <property type="entry name" value="4Fe-4S ferredoxins"/>
    <property type="match status" value="1"/>
</dbReference>
<comment type="caution">
    <text evidence="15">The sequence shown here is derived from an EMBL/GenBank/DDBJ whole genome shotgun (WGS) entry which is preliminary data.</text>
</comment>
<accession>M0QIP9</accession>
<keyword evidence="5" id="KW-0479">Metal-binding</keyword>
<feature type="binding site" evidence="13">
    <location>
        <begin position="295"/>
        <end position="296"/>
    </location>
    <ligand>
        <name>NADP(+)</name>
        <dbReference type="ChEBI" id="CHEBI:58349"/>
    </ligand>
</feature>
<organism evidence="15 16">
    <name type="scientific">Gordonia soli NBRC 108243</name>
    <dbReference type="NCBI Taxonomy" id="1223545"/>
    <lineage>
        <taxon>Bacteria</taxon>
        <taxon>Bacillati</taxon>
        <taxon>Actinomycetota</taxon>
        <taxon>Actinomycetes</taxon>
        <taxon>Mycobacteriales</taxon>
        <taxon>Gordoniaceae</taxon>
        <taxon>Gordonia</taxon>
    </lineage>
</organism>
<dbReference type="STRING" id="1223545.GS4_14_00050"/>
<dbReference type="PANTHER" id="PTHR48467">
    <property type="entry name" value="GLUTAMATE SYNTHASE 1 [NADH], CHLOROPLASTIC-LIKE"/>
    <property type="match status" value="1"/>
</dbReference>
<keyword evidence="7 13" id="KW-0521">NADP</keyword>
<feature type="binding site" evidence="13">
    <location>
        <position position="307"/>
    </location>
    <ligand>
        <name>NADP(+)</name>
        <dbReference type="ChEBI" id="CHEBI:58349"/>
    </ligand>
</feature>
<dbReference type="PRINTS" id="PR00419">
    <property type="entry name" value="ADXRDTASE"/>
</dbReference>
<dbReference type="Pfam" id="PF00037">
    <property type="entry name" value="Fer4"/>
    <property type="match status" value="1"/>
</dbReference>
<proteinExistence type="inferred from homology"/>
<dbReference type="InterPro" id="IPR055275">
    <property type="entry name" value="Ferredox_Rdtase"/>
</dbReference>
<dbReference type="AlphaFoldDB" id="M0QIP9"/>
<keyword evidence="9" id="KW-0408">Iron</keyword>
<protein>
    <recommendedName>
        <fullName evidence="3">ferredoxin--NADP(+) reductase</fullName>
        <ecNumber evidence="3">1.18.1.2</ecNumber>
    </recommendedName>
</protein>
<dbReference type="SUPFAM" id="SSF51971">
    <property type="entry name" value="Nucleotide-binding domain"/>
    <property type="match status" value="1"/>
</dbReference>
<dbReference type="Gene3D" id="3.50.50.60">
    <property type="entry name" value="FAD/NAD(P)-binding domain"/>
    <property type="match status" value="1"/>
</dbReference>
<feature type="binding site" evidence="12">
    <location>
        <begin position="460"/>
        <end position="462"/>
    </location>
    <ligand>
        <name>FAD</name>
        <dbReference type="ChEBI" id="CHEBI:57692"/>
    </ligand>
</feature>
<evidence type="ECO:0000256" key="12">
    <source>
        <dbReference type="PIRSR" id="PIRSR000362-1"/>
    </source>
</evidence>
<gene>
    <name evidence="15" type="ORF">GS4_14_00050</name>
</gene>
<evidence type="ECO:0000256" key="9">
    <source>
        <dbReference type="ARBA" id="ARBA00023004"/>
    </source>
</evidence>
<dbReference type="PIRSF" id="PIRSF000362">
    <property type="entry name" value="FNR"/>
    <property type="match status" value="1"/>
</dbReference>
<evidence type="ECO:0000256" key="13">
    <source>
        <dbReference type="PIRSR" id="PIRSR000362-2"/>
    </source>
</evidence>
<keyword evidence="6 12" id="KW-0274">FAD</keyword>
<comment type="cofactor">
    <cofactor evidence="1 12">
        <name>FAD</name>
        <dbReference type="ChEBI" id="CHEBI:57692"/>
    </cofactor>
</comment>
<evidence type="ECO:0000256" key="8">
    <source>
        <dbReference type="ARBA" id="ARBA00023002"/>
    </source>
</evidence>
<dbReference type="Proteomes" id="UP000011666">
    <property type="component" value="Unassembled WGS sequence"/>
</dbReference>
<dbReference type="PROSITE" id="PS51379">
    <property type="entry name" value="4FE4S_FER_2"/>
    <property type="match status" value="2"/>
</dbReference>
<dbReference type="InterPro" id="IPR017900">
    <property type="entry name" value="4Fe4S_Fe_S_CS"/>
</dbReference>
<name>M0QIP9_9ACTN</name>
<dbReference type="Pfam" id="PF07992">
    <property type="entry name" value="Pyr_redox_2"/>
    <property type="match status" value="1"/>
</dbReference>
<evidence type="ECO:0000256" key="11">
    <source>
        <dbReference type="ARBA" id="ARBA00047776"/>
    </source>
</evidence>
<feature type="binding site" evidence="12">
    <location>
        <position position="136"/>
    </location>
    <ligand>
        <name>FAD</name>
        <dbReference type="ChEBI" id="CHEBI:57692"/>
    </ligand>
</feature>
<feature type="domain" description="4Fe-4S ferredoxin-type" evidence="14">
    <location>
        <begin position="1"/>
        <end position="29"/>
    </location>
</feature>
<dbReference type="InterPro" id="IPR023753">
    <property type="entry name" value="FAD/NAD-binding_dom"/>
</dbReference>
<evidence type="ECO:0000256" key="3">
    <source>
        <dbReference type="ARBA" id="ARBA00013223"/>
    </source>
</evidence>
<reference evidence="15 16" key="1">
    <citation type="submission" date="2013-01" db="EMBL/GenBank/DDBJ databases">
        <title>Whole genome shotgun sequence of Gordonia soli NBRC 108243.</title>
        <authorList>
            <person name="Isaki-Nakamura S."/>
            <person name="Hosoyama A."/>
            <person name="Tsuchikane K."/>
            <person name="Ando Y."/>
            <person name="Baba S."/>
            <person name="Ohji S."/>
            <person name="Hamada M."/>
            <person name="Tamura T."/>
            <person name="Yamazoe A."/>
            <person name="Yamazaki S."/>
            <person name="Fujita N."/>
        </authorList>
    </citation>
    <scope>NUCLEOTIDE SEQUENCE [LARGE SCALE GENOMIC DNA]</scope>
    <source>
        <strain evidence="15 16">NBRC 108243</strain>
    </source>
</reference>